<dbReference type="GO" id="GO:0006629">
    <property type="term" value="P:lipid metabolic process"/>
    <property type="evidence" value="ECO:0007669"/>
    <property type="project" value="InterPro"/>
</dbReference>
<evidence type="ECO:0000313" key="10">
    <source>
        <dbReference type="Proteomes" id="UP000585474"/>
    </source>
</evidence>
<dbReference type="CDD" id="cd08604">
    <property type="entry name" value="GDPD_SHV3_repeat_2"/>
    <property type="match status" value="1"/>
</dbReference>
<evidence type="ECO:0000256" key="2">
    <source>
        <dbReference type="ARBA" id="ARBA00022729"/>
    </source>
</evidence>
<dbReference type="PANTHER" id="PTHR43620:SF44">
    <property type="entry name" value="GLYCEROPHOSPHODIESTER PHOSPHODIESTERASE GDPDL6-RELATED"/>
    <property type="match status" value="1"/>
</dbReference>
<dbReference type="Proteomes" id="UP000585474">
    <property type="component" value="Unassembled WGS sequence"/>
</dbReference>
<keyword evidence="2 7" id="KW-0732">Signal</keyword>
<sequence>MIRALFFILLLIHCTLAQNKMQSKTWLTLDVTQSIHSRTHLFDGALPISSVEDVIELKPPHFWLNVEYASFYAQHKLDPASYVEKALRTKLINYISSPEITCLAHNKNATRPSKGPLIISRNGASGTYPGCTDLAYEQAINDGADIIDCSVQMSKDGVPFCLDSVDLCGETNALSAFLSRSTKIPEIQQENGIFSFDLTWSEIQTLKPQVTNPFQQSGMKTNPVNNDKGRFVTLSAFLELARTKAVTGILINIQNAAYLASQKGISITDIVTSALSNATIDKQHTQKVLIQSDDTQVLSKFTENPNYQKVLFINETISAAPKMTVDEIKKHADAVSVPRSSIVKSSNYFATAFTSVVDDMHAANVSVYAFPFRNEFVNMEFDYFADPMVELATYTALLRVDGVITEFPATANAYLSKTLS</sequence>
<proteinExistence type="predicted"/>
<keyword evidence="5" id="KW-0325">Glycoprotein</keyword>
<dbReference type="InterPro" id="IPR030395">
    <property type="entry name" value="GP_PDE_dom"/>
</dbReference>
<dbReference type="Gene3D" id="3.20.20.190">
    <property type="entry name" value="Phosphatidylinositol (PI) phosphodiesterase"/>
    <property type="match status" value="1"/>
</dbReference>
<accession>A0A7J0FM31</accession>
<dbReference type="PANTHER" id="PTHR43620">
    <property type="entry name" value="GLYCEROPHOSPHORYL DIESTER PHOSPHODIESTERASE"/>
    <property type="match status" value="1"/>
</dbReference>
<dbReference type="AlphaFoldDB" id="A0A7J0FM31"/>
<evidence type="ECO:0000256" key="6">
    <source>
        <dbReference type="ARBA" id="ARBA00047512"/>
    </source>
</evidence>
<keyword evidence="10" id="KW-1185">Reference proteome</keyword>
<dbReference type="SUPFAM" id="SSF51695">
    <property type="entry name" value="PLC-like phosphodiesterases"/>
    <property type="match status" value="1"/>
</dbReference>
<gene>
    <name evidence="9" type="ORF">Acr_13g0010330</name>
</gene>
<reference evidence="9 10" key="1">
    <citation type="submission" date="2019-07" db="EMBL/GenBank/DDBJ databases">
        <title>De Novo Assembly of kiwifruit Actinidia rufa.</title>
        <authorList>
            <person name="Sugita-Konishi S."/>
            <person name="Sato K."/>
            <person name="Mori E."/>
            <person name="Abe Y."/>
            <person name="Kisaki G."/>
            <person name="Hamano K."/>
            <person name="Suezawa K."/>
            <person name="Otani M."/>
            <person name="Fukuda T."/>
            <person name="Manabe T."/>
            <person name="Gomi K."/>
            <person name="Tabuchi M."/>
            <person name="Akimitsu K."/>
            <person name="Kataoka I."/>
        </authorList>
    </citation>
    <scope>NUCLEOTIDE SEQUENCE [LARGE SCALE GENOMIC DNA]</scope>
    <source>
        <strain evidence="10">cv. Fuchu</strain>
    </source>
</reference>
<protein>
    <recommendedName>
        <fullName evidence="1">glycerophosphodiester phosphodiesterase</fullName>
        <ecNumber evidence="1">3.1.4.46</ecNumber>
    </recommendedName>
</protein>
<dbReference type="Pfam" id="PF03009">
    <property type="entry name" value="GDPD"/>
    <property type="match status" value="1"/>
</dbReference>
<evidence type="ECO:0000256" key="5">
    <source>
        <dbReference type="ARBA" id="ARBA00023180"/>
    </source>
</evidence>
<dbReference type="EC" id="3.1.4.46" evidence="1"/>
<dbReference type="PROSITE" id="PS51704">
    <property type="entry name" value="GP_PDE"/>
    <property type="match status" value="1"/>
</dbReference>
<evidence type="ECO:0000256" key="3">
    <source>
        <dbReference type="ARBA" id="ARBA00022798"/>
    </source>
</evidence>
<comment type="caution">
    <text evidence="9">The sequence shown here is derived from an EMBL/GenBank/DDBJ whole genome shotgun (WGS) entry which is preliminary data.</text>
</comment>
<dbReference type="FunFam" id="3.20.20.190:FF:000011">
    <property type="entry name" value="Glycerophosphodiester phosphodiesterase GDPDL3"/>
    <property type="match status" value="1"/>
</dbReference>
<evidence type="ECO:0000256" key="7">
    <source>
        <dbReference type="SAM" id="SignalP"/>
    </source>
</evidence>
<keyword evidence="3" id="KW-0319">Glycerol metabolism</keyword>
<evidence type="ECO:0000256" key="4">
    <source>
        <dbReference type="ARBA" id="ARBA00022801"/>
    </source>
</evidence>
<feature type="signal peptide" evidence="7">
    <location>
        <begin position="1"/>
        <end position="17"/>
    </location>
</feature>
<dbReference type="EMBL" id="BJWL01000013">
    <property type="protein sequence ID" value="GFY99633.1"/>
    <property type="molecule type" value="Genomic_DNA"/>
</dbReference>
<feature type="domain" description="GP-PDE" evidence="8">
    <location>
        <begin position="116"/>
        <end position="415"/>
    </location>
</feature>
<evidence type="ECO:0000259" key="8">
    <source>
        <dbReference type="PROSITE" id="PS51704"/>
    </source>
</evidence>
<comment type="catalytic activity">
    <reaction evidence="6">
        <text>a sn-glycero-3-phosphodiester + H2O = an alcohol + sn-glycerol 3-phosphate + H(+)</text>
        <dbReference type="Rhea" id="RHEA:12969"/>
        <dbReference type="ChEBI" id="CHEBI:15377"/>
        <dbReference type="ChEBI" id="CHEBI:15378"/>
        <dbReference type="ChEBI" id="CHEBI:30879"/>
        <dbReference type="ChEBI" id="CHEBI:57597"/>
        <dbReference type="ChEBI" id="CHEBI:83408"/>
        <dbReference type="EC" id="3.1.4.46"/>
    </reaction>
</comment>
<evidence type="ECO:0000256" key="1">
    <source>
        <dbReference type="ARBA" id="ARBA00012247"/>
    </source>
</evidence>
<dbReference type="GO" id="GO:0006071">
    <property type="term" value="P:glycerol metabolic process"/>
    <property type="evidence" value="ECO:0007669"/>
    <property type="project" value="UniProtKB-KW"/>
</dbReference>
<dbReference type="InterPro" id="IPR017946">
    <property type="entry name" value="PLC-like_Pdiesterase_TIM-brl"/>
</dbReference>
<evidence type="ECO:0000313" key="9">
    <source>
        <dbReference type="EMBL" id="GFY99633.1"/>
    </source>
</evidence>
<organism evidence="9 10">
    <name type="scientific">Actinidia rufa</name>
    <dbReference type="NCBI Taxonomy" id="165716"/>
    <lineage>
        <taxon>Eukaryota</taxon>
        <taxon>Viridiplantae</taxon>
        <taxon>Streptophyta</taxon>
        <taxon>Embryophyta</taxon>
        <taxon>Tracheophyta</taxon>
        <taxon>Spermatophyta</taxon>
        <taxon>Magnoliopsida</taxon>
        <taxon>eudicotyledons</taxon>
        <taxon>Gunneridae</taxon>
        <taxon>Pentapetalae</taxon>
        <taxon>asterids</taxon>
        <taxon>Ericales</taxon>
        <taxon>Actinidiaceae</taxon>
        <taxon>Actinidia</taxon>
    </lineage>
</organism>
<dbReference type="GO" id="GO:0008889">
    <property type="term" value="F:glycerophosphodiester phosphodiesterase activity"/>
    <property type="evidence" value="ECO:0007669"/>
    <property type="project" value="UniProtKB-EC"/>
</dbReference>
<feature type="chain" id="PRO_5029479614" description="glycerophosphodiester phosphodiesterase" evidence="7">
    <location>
        <begin position="18"/>
        <end position="420"/>
    </location>
</feature>
<keyword evidence="4" id="KW-0378">Hydrolase</keyword>
<dbReference type="OrthoDB" id="1058301at2759"/>
<name>A0A7J0FM31_9ERIC</name>